<feature type="compositionally biased region" description="Acidic residues" evidence="1">
    <location>
        <begin position="1"/>
        <end position="18"/>
    </location>
</feature>
<feature type="region of interest" description="Disordered" evidence="1">
    <location>
        <begin position="1"/>
        <end position="48"/>
    </location>
</feature>
<name>A0ABY7LXQ9_9BACT</name>
<dbReference type="EMBL" id="CP114767">
    <property type="protein sequence ID" value="WBA43733.1"/>
    <property type="molecule type" value="Genomic_DNA"/>
</dbReference>
<organism evidence="2 3">
    <name type="scientific">Hymenobacter canadensis</name>
    <dbReference type="NCBI Taxonomy" id="2999067"/>
    <lineage>
        <taxon>Bacteria</taxon>
        <taxon>Pseudomonadati</taxon>
        <taxon>Bacteroidota</taxon>
        <taxon>Cytophagia</taxon>
        <taxon>Cytophagales</taxon>
        <taxon>Hymenobacteraceae</taxon>
        <taxon>Hymenobacter</taxon>
    </lineage>
</organism>
<accession>A0ABY7LXQ9</accession>
<dbReference type="Proteomes" id="UP001211005">
    <property type="component" value="Chromosome"/>
</dbReference>
<dbReference type="RefSeq" id="WP_269561770.1">
    <property type="nucleotide sequence ID" value="NZ_CP114767.1"/>
</dbReference>
<protein>
    <submittedName>
        <fullName evidence="2">Uncharacterized protein</fullName>
    </submittedName>
</protein>
<evidence type="ECO:0000313" key="3">
    <source>
        <dbReference type="Proteomes" id="UP001211005"/>
    </source>
</evidence>
<evidence type="ECO:0000256" key="1">
    <source>
        <dbReference type="SAM" id="MobiDB-lite"/>
    </source>
</evidence>
<sequence>MAAAEDVDEEVEGTDGEEQAAQPASSSKATDFMGKREISTGHRTQTAQ</sequence>
<gene>
    <name evidence="2" type="ORF">O3303_09215</name>
</gene>
<proteinExistence type="predicted"/>
<reference evidence="2 3" key="1">
    <citation type="submission" date="2022-12" db="EMBL/GenBank/DDBJ databases">
        <title>Hymenobacter canadensis sp. nov. isolated from lake water of the Cambridge Bay, Canada.</title>
        <authorList>
            <person name="Kim W.H."/>
            <person name="Lee Y.M."/>
        </authorList>
    </citation>
    <scope>NUCLEOTIDE SEQUENCE [LARGE SCALE GENOMIC DNA]</scope>
    <source>
        <strain evidence="2 3">PAMC 29467</strain>
    </source>
</reference>
<keyword evidence="3" id="KW-1185">Reference proteome</keyword>
<evidence type="ECO:0000313" key="2">
    <source>
        <dbReference type="EMBL" id="WBA43733.1"/>
    </source>
</evidence>